<feature type="domain" description="Remorin C-terminal" evidence="4">
    <location>
        <begin position="186"/>
        <end position="289"/>
    </location>
</feature>
<feature type="coiled-coil region" evidence="2">
    <location>
        <begin position="198"/>
        <end position="225"/>
    </location>
</feature>
<evidence type="ECO:0000259" key="4">
    <source>
        <dbReference type="Pfam" id="PF03763"/>
    </source>
</evidence>
<dbReference type="EMBL" id="JACMSC010000015">
    <property type="protein sequence ID" value="KAG6486278.1"/>
    <property type="molecule type" value="Genomic_DNA"/>
</dbReference>
<evidence type="ECO:0000256" key="1">
    <source>
        <dbReference type="ARBA" id="ARBA00005711"/>
    </source>
</evidence>
<keyword evidence="2" id="KW-0175">Coiled coil</keyword>
<dbReference type="PANTHER" id="PTHR31471:SF51">
    <property type="entry name" value="REMORIN FAMILY PROTEIN"/>
    <property type="match status" value="1"/>
</dbReference>
<evidence type="ECO:0000256" key="2">
    <source>
        <dbReference type="SAM" id="Coils"/>
    </source>
</evidence>
<proteinExistence type="inferred from homology"/>
<evidence type="ECO:0000313" key="5">
    <source>
        <dbReference type="EMBL" id="KAG6486278.1"/>
    </source>
</evidence>
<evidence type="ECO:0000313" key="6">
    <source>
        <dbReference type="Proteomes" id="UP000734854"/>
    </source>
</evidence>
<dbReference type="Pfam" id="PF03763">
    <property type="entry name" value="Remorin_C"/>
    <property type="match status" value="1"/>
</dbReference>
<comment type="caution">
    <text evidence="5">The sequence shown here is derived from an EMBL/GenBank/DDBJ whole genome shotgun (WGS) entry which is preliminary data.</text>
</comment>
<protein>
    <recommendedName>
        <fullName evidence="4">Remorin C-terminal domain-containing protein</fullName>
    </recommendedName>
</protein>
<feature type="compositionally biased region" description="Polar residues" evidence="3">
    <location>
        <begin position="157"/>
        <end position="183"/>
    </location>
</feature>
<organism evidence="5 6">
    <name type="scientific">Zingiber officinale</name>
    <name type="common">Ginger</name>
    <name type="synonym">Amomum zingiber</name>
    <dbReference type="NCBI Taxonomy" id="94328"/>
    <lineage>
        <taxon>Eukaryota</taxon>
        <taxon>Viridiplantae</taxon>
        <taxon>Streptophyta</taxon>
        <taxon>Embryophyta</taxon>
        <taxon>Tracheophyta</taxon>
        <taxon>Spermatophyta</taxon>
        <taxon>Magnoliopsida</taxon>
        <taxon>Liliopsida</taxon>
        <taxon>Zingiberales</taxon>
        <taxon>Zingiberaceae</taxon>
        <taxon>Zingiber</taxon>
    </lineage>
</organism>
<reference evidence="5 6" key="1">
    <citation type="submission" date="2020-08" db="EMBL/GenBank/DDBJ databases">
        <title>Plant Genome Project.</title>
        <authorList>
            <person name="Zhang R.-G."/>
        </authorList>
    </citation>
    <scope>NUCLEOTIDE SEQUENCE [LARGE SCALE GENOMIC DNA]</scope>
    <source>
        <tissue evidence="5">Rhizome</tissue>
    </source>
</reference>
<feature type="compositionally biased region" description="Basic and acidic residues" evidence="3">
    <location>
        <begin position="80"/>
        <end position="91"/>
    </location>
</feature>
<feature type="region of interest" description="Disordered" evidence="3">
    <location>
        <begin position="263"/>
        <end position="294"/>
    </location>
</feature>
<feature type="region of interest" description="Disordered" evidence="3">
    <location>
        <begin position="80"/>
        <end position="186"/>
    </location>
</feature>
<dbReference type="InterPro" id="IPR005516">
    <property type="entry name" value="Remorin_C"/>
</dbReference>
<dbReference type="AlphaFoldDB" id="A0A8J5FIA0"/>
<evidence type="ECO:0000256" key="3">
    <source>
        <dbReference type="SAM" id="MobiDB-lite"/>
    </source>
</evidence>
<accession>A0A8J5FIA0</accession>
<keyword evidence="6" id="KW-1185">Reference proteome</keyword>
<gene>
    <name evidence="5" type="ORF">ZIOFF_054848</name>
</gene>
<sequence>MDSLFKQIRVRFSDSGEERIAPEKIASLKEGKKRNRNWFQRPFPGEMSGIDDTADIEFAAAAAAAAYAVALLDEEESLDQNKRTMKVEDNMNKPPEYSRITRWLTGKDQKEDEIQSGGSSMRIGGKTQDEFGIGQNLSMKKKSTFSDKTSSKKPEQEQSQTGPKTLRPTDTISRNASRKTTYTPKDETKVDAWERAKMEKIRKRYEKLKSSIAEWEDEKKLKAKRRLERKEGYLELQRARAVQELRDEMARIVKIAGGARALAEERRRNDEQKTKGKARKMRSTGSSPRSCFGF</sequence>
<comment type="similarity">
    <text evidence="1">Belongs to the remorin family.</text>
</comment>
<dbReference type="PANTHER" id="PTHR31471">
    <property type="entry name" value="OS02G0116800 PROTEIN"/>
    <property type="match status" value="1"/>
</dbReference>
<dbReference type="OrthoDB" id="775261at2759"/>
<feature type="compositionally biased region" description="Polar residues" evidence="3">
    <location>
        <begin position="283"/>
        <end position="294"/>
    </location>
</feature>
<feature type="compositionally biased region" description="Basic and acidic residues" evidence="3">
    <location>
        <begin position="263"/>
        <end position="274"/>
    </location>
</feature>
<name>A0A8J5FIA0_ZINOF</name>
<dbReference type="Proteomes" id="UP000734854">
    <property type="component" value="Unassembled WGS sequence"/>
</dbReference>